<comment type="caution">
    <text evidence="3">The sequence shown here is derived from an EMBL/GenBank/DDBJ whole genome shotgun (WGS) entry which is preliminary data.</text>
</comment>
<evidence type="ECO:0008006" key="5">
    <source>
        <dbReference type="Google" id="ProtNLM"/>
    </source>
</evidence>
<feature type="compositionally biased region" description="Low complexity" evidence="1">
    <location>
        <begin position="48"/>
        <end position="60"/>
    </location>
</feature>
<dbReference type="AlphaFoldDB" id="A0A1Q4UZ36"/>
<evidence type="ECO:0000256" key="1">
    <source>
        <dbReference type="SAM" id="MobiDB-lite"/>
    </source>
</evidence>
<protein>
    <recommendedName>
        <fullName evidence="5">Proteinase inhibitor I36 SMPI</fullName>
    </recommendedName>
</protein>
<feature type="compositionally biased region" description="Low complexity" evidence="1">
    <location>
        <begin position="27"/>
        <end position="37"/>
    </location>
</feature>
<accession>A0A1Q4UZ36</accession>
<sequence length="161" mass="16809">MRTNLLLATAATATALALAGPVHTGVAASPSARPADAPHSRGTTTPHRTAGAPAARNATTPAAMTRTTLGACGPGELCLWSKPDFKGTRTAHDLSEIDIESCVPLPQGTSAQSLANRLGRPVTTYQSGTCDETGEFDTYPGDGTWTPQSPHRIRAFKVWEN</sequence>
<organism evidence="3 4">
    <name type="scientific">Streptomyces uncialis</name>
    <dbReference type="NCBI Taxonomy" id="1048205"/>
    <lineage>
        <taxon>Bacteria</taxon>
        <taxon>Bacillati</taxon>
        <taxon>Actinomycetota</taxon>
        <taxon>Actinomycetes</taxon>
        <taxon>Kitasatosporales</taxon>
        <taxon>Streptomycetaceae</taxon>
        <taxon>Streptomyces</taxon>
    </lineage>
</organism>
<keyword evidence="2" id="KW-0732">Signal</keyword>
<feature type="signal peptide" evidence="2">
    <location>
        <begin position="1"/>
        <end position="19"/>
    </location>
</feature>
<evidence type="ECO:0000313" key="3">
    <source>
        <dbReference type="EMBL" id="OKH90870.1"/>
    </source>
</evidence>
<dbReference type="STRING" id="1048205.AB852_30435"/>
<name>A0A1Q4UZ36_9ACTN</name>
<gene>
    <name evidence="3" type="ORF">AB852_30435</name>
</gene>
<feature type="chain" id="PRO_5039075908" description="Proteinase inhibitor I36 SMPI" evidence="2">
    <location>
        <begin position="20"/>
        <end position="161"/>
    </location>
</feature>
<evidence type="ECO:0000256" key="2">
    <source>
        <dbReference type="SAM" id="SignalP"/>
    </source>
</evidence>
<dbReference type="Proteomes" id="UP000186455">
    <property type="component" value="Unassembled WGS sequence"/>
</dbReference>
<dbReference type="RefSeq" id="WP_073793534.1">
    <property type="nucleotide sequence ID" value="NZ_LFBV01000010.1"/>
</dbReference>
<evidence type="ECO:0000313" key="4">
    <source>
        <dbReference type="Proteomes" id="UP000186455"/>
    </source>
</evidence>
<reference evidence="3 4" key="1">
    <citation type="submission" date="2015-06" db="EMBL/GenBank/DDBJ databases">
        <title>Cloning and characterization of the uncialamcin biosynthetic gene cluster.</title>
        <authorList>
            <person name="Yan X."/>
            <person name="Huang T."/>
            <person name="Ge H."/>
            <person name="Shen B."/>
        </authorList>
    </citation>
    <scope>NUCLEOTIDE SEQUENCE [LARGE SCALE GENOMIC DNA]</scope>
    <source>
        <strain evidence="3 4">DCA2648</strain>
    </source>
</reference>
<keyword evidence="4" id="KW-1185">Reference proteome</keyword>
<dbReference type="EMBL" id="LFBV01000010">
    <property type="protein sequence ID" value="OKH90870.1"/>
    <property type="molecule type" value="Genomic_DNA"/>
</dbReference>
<proteinExistence type="predicted"/>
<feature type="region of interest" description="Disordered" evidence="1">
    <location>
        <begin position="25"/>
        <end position="60"/>
    </location>
</feature>
<dbReference type="Pfam" id="PF03995">
    <property type="entry name" value="Inhibitor_I36"/>
    <property type="match status" value="1"/>
</dbReference>